<name>A0A166U9U0_9AGAM</name>
<evidence type="ECO:0000313" key="1">
    <source>
        <dbReference type="EMBL" id="KZP31476.1"/>
    </source>
</evidence>
<accession>A0A166U9U0</accession>
<protein>
    <recommendedName>
        <fullName evidence="3">F-box domain-containing protein</fullName>
    </recommendedName>
</protein>
<dbReference type="Gene3D" id="3.80.10.10">
    <property type="entry name" value="Ribonuclease Inhibitor"/>
    <property type="match status" value="1"/>
</dbReference>
<evidence type="ECO:0008006" key="3">
    <source>
        <dbReference type="Google" id="ProtNLM"/>
    </source>
</evidence>
<proteinExistence type="predicted"/>
<organism evidence="1 2">
    <name type="scientific">Athelia psychrophila</name>
    <dbReference type="NCBI Taxonomy" id="1759441"/>
    <lineage>
        <taxon>Eukaryota</taxon>
        <taxon>Fungi</taxon>
        <taxon>Dikarya</taxon>
        <taxon>Basidiomycota</taxon>
        <taxon>Agaricomycotina</taxon>
        <taxon>Agaricomycetes</taxon>
        <taxon>Agaricomycetidae</taxon>
        <taxon>Atheliales</taxon>
        <taxon>Atheliaceae</taxon>
        <taxon>Athelia</taxon>
    </lineage>
</organism>
<dbReference type="InterPro" id="IPR032675">
    <property type="entry name" value="LRR_dom_sf"/>
</dbReference>
<dbReference type="Proteomes" id="UP000076532">
    <property type="component" value="Unassembled WGS sequence"/>
</dbReference>
<gene>
    <name evidence="1" type="ORF">FIBSPDRAFT_17376</name>
</gene>
<dbReference type="EMBL" id="KV417489">
    <property type="protein sequence ID" value="KZP31476.1"/>
    <property type="molecule type" value="Genomic_DNA"/>
</dbReference>
<dbReference type="AlphaFoldDB" id="A0A166U9U0"/>
<sequence length="235" mass="26501">MRPRTGEFFQTFYRLITLALQRTCHLMTLSLHLLPIGLGWCYILDDVFLPNLFELSLVAKSTSELASFLNRHPEINRLQLLCQAHDCYLHMPALLSFSGLYFTVPNIAASSPFINQFIITWGDVTDEEYNDTLESLALSPVASMGCSAYCWNSHFFEGLGRHVPQLERLAVQYTINPTDAELTSLADVLPAFKNLHFLALERCHSTDGVSTRMHRVLEFGIVKAWGKACPSLSTI</sequence>
<evidence type="ECO:0000313" key="2">
    <source>
        <dbReference type="Proteomes" id="UP000076532"/>
    </source>
</evidence>
<keyword evidence="2" id="KW-1185">Reference proteome</keyword>
<reference evidence="1 2" key="1">
    <citation type="journal article" date="2016" name="Mol. Biol. Evol.">
        <title>Comparative Genomics of Early-Diverging Mushroom-Forming Fungi Provides Insights into the Origins of Lignocellulose Decay Capabilities.</title>
        <authorList>
            <person name="Nagy L.G."/>
            <person name="Riley R."/>
            <person name="Tritt A."/>
            <person name="Adam C."/>
            <person name="Daum C."/>
            <person name="Floudas D."/>
            <person name="Sun H."/>
            <person name="Yadav J.S."/>
            <person name="Pangilinan J."/>
            <person name="Larsson K.H."/>
            <person name="Matsuura K."/>
            <person name="Barry K."/>
            <person name="Labutti K."/>
            <person name="Kuo R."/>
            <person name="Ohm R.A."/>
            <person name="Bhattacharya S.S."/>
            <person name="Shirouzu T."/>
            <person name="Yoshinaga Y."/>
            <person name="Martin F.M."/>
            <person name="Grigoriev I.V."/>
            <person name="Hibbett D.S."/>
        </authorList>
    </citation>
    <scope>NUCLEOTIDE SEQUENCE [LARGE SCALE GENOMIC DNA]</scope>
    <source>
        <strain evidence="1 2">CBS 109695</strain>
    </source>
</reference>
<dbReference type="SUPFAM" id="SSF52047">
    <property type="entry name" value="RNI-like"/>
    <property type="match status" value="1"/>
</dbReference>